<keyword evidence="5 11" id="KW-0444">Lipid biosynthesis</keyword>
<feature type="domain" description="O-acyltransferase WSD1-like N-terminal" evidence="12">
    <location>
        <begin position="4"/>
        <end position="267"/>
    </location>
</feature>
<keyword evidence="15" id="KW-1185">Reference proteome</keyword>
<evidence type="ECO:0000256" key="2">
    <source>
        <dbReference type="ARBA" id="ARBA00005189"/>
    </source>
</evidence>
<dbReference type="SUPFAM" id="SSF52777">
    <property type="entry name" value="CoA-dependent acyltransferases"/>
    <property type="match status" value="1"/>
</dbReference>
<dbReference type="NCBIfam" id="TIGR02946">
    <property type="entry name" value="acyl_WS_DGAT"/>
    <property type="match status" value="1"/>
</dbReference>
<dbReference type="PANTHER" id="PTHR31650:SF1">
    <property type="entry name" value="WAX ESTER SYNTHASE_DIACYLGLYCEROL ACYLTRANSFERASE 4-RELATED"/>
    <property type="match status" value="1"/>
</dbReference>
<protein>
    <recommendedName>
        <fullName evidence="4 11">Diacylglycerol O-acyltransferase</fullName>
        <ecNumber evidence="4 11">2.3.1.20</ecNumber>
    </recommendedName>
</protein>
<keyword evidence="6 11" id="KW-0808">Transferase</keyword>
<evidence type="ECO:0000256" key="11">
    <source>
        <dbReference type="RuleBase" id="RU361241"/>
    </source>
</evidence>
<evidence type="ECO:0000256" key="6">
    <source>
        <dbReference type="ARBA" id="ARBA00022679"/>
    </source>
</evidence>
<dbReference type="RefSeq" id="WP_214094292.1">
    <property type="nucleotide sequence ID" value="NZ_JAHCLR010000043.1"/>
</dbReference>
<dbReference type="EC" id="2.3.1.20" evidence="4 11"/>
<keyword evidence="8 11" id="KW-0443">Lipid metabolism</keyword>
<comment type="pathway">
    <text evidence="2">Lipid metabolism.</text>
</comment>
<evidence type="ECO:0000256" key="3">
    <source>
        <dbReference type="ARBA" id="ARBA00009587"/>
    </source>
</evidence>
<evidence type="ECO:0000256" key="8">
    <source>
        <dbReference type="ARBA" id="ARBA00023098"/>
    </source>
</evidence>
<dbReference type="EMBL" id="JAHCLR010000043">
    <property type="protein sequence ID" value="MBS9535437.1"/>
    <property type="molecule type" value="Genomic_DNA"/>
</dbReference>
<dbReference type="Gene3D" id="3.30.559.10">
    <property type="entry name" value="Chloramphenicol acetyltransferase-like domain"/>
    <property type="match status" value="1"/>
</dbReference>
<keyword evidence="7 11" id="KW-0319">Glycerol metabolism</keyword>
<gene>
    <name evidence="14" type="ORF">KIH27_17775</name>
</gene>
<proteinExistence type="inferred from homology"/>
<accession>A0ABS5RN48</accession>
<feature type="domain" description="O-acyltransferase WSD1 C-terminal" evidence="13">
    <location>
        <begin position="307"/>
        <end position="454"/>
    </location>
</feature>
<evidence type="ECO:0000256" key="9">
    <source>
        <dbReference type="ARBA" id="ARBA00023315"/>
    </source>
</evidence>
<evidence type="ECO:0000259" key="13">
    <source>
        <dbReference type="Pfam" id="PF06974"/>
    </source>
</evidence>
<dbReference type="Proteomes" id="UP001519535">
    <property type="component" value="Unassembled WGS sequence"/>
</dbReference>
<evidence type="ECO:0000259" key="12">
    <source>
        <dbReference type="Pfam" id="PF03007"/>
    </source>
</evidence>
<evidence type="ECO:0000256" key="1">
    <source>
        <dbReference type="ARBA" id="ARBA00004771"/>
    </source>
</evidence>
<name>A0ABS5RN48_9MYCO</name>
<comment type="similarity">
    <text evidence="3 11">Belongs to the long-chain O-acyltransferase family.</text>
</comment>
<dbReference type="Pfam" id="PF03007">
    <property type="entry name" value="WS_DGAT_cat"/>
    <property type="match status" value="1"/>
</dbReference>
<dbReference type="InterPro" id="IPR045034">
    <property type="entry name" value="O-acyltransferase_WSD1-like"/>
</dbReference>
<dbReference type="PANTHER" id="PTHR31650">
    <property type="entry name" value="O-ACYLTRANSFERASE (WSD1-LIKE) FAMILY PROTEIN"/>
    <property type="match status" value="1"/>
</dbReference>
<comment type="caution">
    <text evidence="14">The sequence shown here is derived from an EMBL/GenBank/DDBJ whole genome shotgun (WGS) entry which is preliminary data.</text>
</comment>
<comment type="catalytic activity">
    <reaction evidence="10 11">
        <text>an acyl-CoA + a 1,2-diacyl-sn-glycerol = a triacyl-sn-glycerol + CoA</text>
        <dbReference type="Rhea" id="RHEA:10868"/>
        <dbReference type="ChEBI" id="CHEBI:17815"/>
        <dbReference type="ChEBI" id="CHEBI:57287"/>
        <dbReference type="ChEBI" id="CHEBI:58342"/>
        <dbReference type="ChEBI" id="CHEBI:64615"/>
        <dbReference type="EC" id="2.3.1.20"/>
    </reaction>
</comment>
<keyword evidence="9 11" id="KW-0012">Acyltransferase</keyword>
<sequence>MKRLHGMDALLLYTETPNVHTHTIKTGVIDVSHFNGEFTFDLFRDLLWRRLHLLEPFRYQLVDVPWHLHHPVWLEHAPIDMDYHLRSVRLPSPGGRRELDRLTGEIASTPLDRDRPLWVMYVAEGMADGSVAVVVKIHHTLADGVASANLLARAMRFTATAEDEREPAPPDAPPSARALLTVAFADHLRRIAGLPRLLAQTGEGVWRLRRAARRRGPHPQLAGRFSPAPTFFNHTLSPGREFASATLALVDVKQTAKQLGIKINDLVLATAAGALRELMLRYDGRADRPVIASVPASLDTAPDRLSGNELGALNVSLPVQVDDPLERVRLTSLGAQFAKEDFTLLGPRLLASWLEYLPPTFAPRLFRWLSARKSQSPLQNLTISNVPGPRERGHVGGAMLREFYSVGPLIAGSAMNITVWSYVDQLNISVLTDDVTLRDAHEVTDAMIHAFTEIRVAAGLPAALTRVDTAMAAAEAIR</sequence>
<comment type="pathway">
    <text evidence="1 11">Glycerolipid metabolism; triacylglycerol biosynthesis.</text>
</comment>
<evidence type="ECO:0000256" key="10">
    <source>
        <dbReference type="ARBA" id="ARBA00048109"/>
    </source>
</evidence>
<evidence type="ECO:0000313" key="14">
    <source>
        <dbReference type="EMBL" id="MBS9535437.1"/>
    </source>
</evidence>
<dbReference type="Pfam" id="PF06974">
    <property type="entry name" value="WS_DGAT_C"/>
    <property type="match status" value="1"/>
</dbReference>
<dbReference type="InterPro" id="IPR004255">
    <property type="entry name" value="O-acyltransferase_WSD1_N"/>
</dbReference>
<reference evidence="14 15" key="1">
    <citation type="submission" date="2021-05" db="EMBL/GenBank/DDBJ databases">
        <title>Mycobacterium acidophilum sp. nov., an extremely acid-tolerant member of the genus Mycobacterium.</title>
        <authorList>
            <person name="Xia J."/>
        </authorList>
    </citation>
    <scope>NUCLEOTIDE SEQUENCE [LARGE SCALE GENOMIC DNA]</scope>
    <source>
        <strain evidence="14 15">M1</strain>
    </source>
</reference>
<dbReference type="InterPro" id="IPR023213">
    <property type="entry name" value="CAT-like_dom_sf"/>
</dbReference>
<evidence type="ECO:0000256" key="7">
    <source>
        <dbReference type="ARBA" id="ARBA00022798"/>
    </source>
</evidence>
<dbReference type="InterPro" id="IPR009721">
    <property type="entry name" value="O-acyltransferase_WSD1_C"/>
</dbReference>
<evidence type="ECO:0000256" key="4">
    <source>
        <dbReference type="ARBA" id="ARBA00013244"/>
    </source>
</evidence>
<evidence type="ECO:0000313" key="15">
    <source>
        <dbReference type="Proteomes" id="UP001519535"/>
    </source>
</evidence>
<organism evidence="14 15">
    <name type="scientific">Mycolicibacter acidiphilus</name>
    <dbReference type="NCBI Taxonomy" id="2835306"/>
    <lineage>
        <taxon>Bacteria</taxon>
        <taxon>Bacillati</taxon>
        <taxon>Actinomycetota</taxon>
        <taxon>Actinomycetes</taxon>
        <taxon>Mycobacteriales</taxon>
        <taxon>Mycobacteriaceae</taxon>
        <taxon>Mycolicibacter</taxon>
    </lineage>
</organism>
<evidence type="ECO:0000256" key="5">
    <source>
        <dbReference type="ARBA" id="ARBA00022516"/>
    </source>
</evidence>
<dbReference type="InterPro" id="IPR014292">
    <property type="entry name" value="Acyl_transf_WS/DGAT"/>
</dbReference>